<feature type="region of interest" description="Disordered" evidence="1">
    <location>
        <begin position="34"/>
        <end position="54"/>
    </location>
</feature>
<name>A0ABW5G7I8_9PSEU</name>
<dbReference type="InterPro" id="IPR029069">
    <property type="entry name" value="HotDog_dom_sf"/>
</dbReference>
<proteinExistence type="predicted"/>
<keyword evidence="3" id="KW-1185">Reference proteome</keyword>
<gene>
    <name evidence="2" type="ORF">ACFSXZ_38440</name>
</gene>
<dbReference type="EMBL" id="JBHUKR010000026">
    <property type="protein sequence ID" value="MFD2422219.1"/>
    <property type="molecule type" value="Genomic_DNA"/>
</dbReference>
<evidence type="ECO:0008006" key="4">
    <source>
        <dbReference type="Google" id="ProtNLM"/>
    </source>
</evidence>
<organism evidence="2 3">
    <name type="scientific">Amycolatopsis pigmentata</name>
    <dbReference type="NCBI Taxonomy" id="450801"/>
    <lineage>
        <taxon>Bacteria</taxon>
        <taxon>Bacillati</taxon>
        <taxon>Actinomycetota</taxon>
        <taxon>Actinomycetes</taxon>
        <taxon>Pseudonocardiales</taxon>
        <taxon>Pseudonocardiaceae</taxon>
        <taxon>Amycolatopsis</taxon>
    </lineage>
</organism>
<evidence type="ECO:0000313" key="3">
    <source>
        <dbReference type="Proteomes" id="UP001597417"/>
    </source>
</evidence>
<comment type="caution">
    <text evidence="2">The sequence shown here is derived from an EMBL/GenBank/DDBJ whole genome shotgun (WGS) entry which is preliminary data.</text>
</comment>
<evidence type="ECO:0000256" key="1">
    <source>
        <dbReference type="SAM" id="MobiDB-lite"/>
    </source>
</evidence>
<evidence type="ECO:0000313" key="2">
    <source>
        <dbReference type="EMBL" id="MFD2422219.1"/>
    </source>
</evidence>
<accession>A0ABW5G7I8</accession>
<protein>
    <recommendedName>
        <fullName evidence="4">MaoC like domain-containing protein</fullName>
    </recommendedName>
</protein>
<dbReference type="Proteomes" id="UP001597417">
    <property type="component" value="Unassembled WGS sequence"/>
</dbReference>
<reference evidence="3" key="1">
    <citation type="journal article" date="2019" name="Int. J. Syst. Evol. Microbiol.">
        <title>The Global Catalogue of Microorganisms (GCM) 10K type strain sequencing project: providing services to taxonomists for standard genome sequencing and annotation.</title>
        <authorList>
            <consortium name="The Broad Institute Genomics Platform"/>
            <consortium name="The Broad Institute Genome Sequencing Center for Infectious Disease"/>
            <person name="Wu L."/>
            <person name="Ma J."/>
        </authorList>
    </citation>
    <scope>NUCLEOTIDE SEQUENCE [LARGE SCALE GENOMIC DNA]</scope>
    <source>
        <strain evidence="3">CGMCC 4.7645</strain>
    </source>
</reference>
<dbReference type="Gene3D" id="3.10.129.10">
    <property type="entry name" value="Hotdog Thioesterase"/>
    <property type="match status" value="1"/>
</dbReference>
<dbReference type="RefSeq" id="WP_378271211.1">
    <property type="nucleotide sequence ID" value="NZ_JBHUKR010000026.1"/>
</dbReference>
<dbReference type="SUPFAM" id="SSF54637">
    <property type="entry name" value="Thioesterase/thiol ester dehydrase-isomerase"/>
    <property type="match status" value="1"/>
</dbReference>
<sequence>MSIPRSAIGTTPPLTMTVERGRLQLFAKSIGETEPCYQSDQKQAETDRSQSGWQVGDRLEPLALPPISRTTLALFAGGSGDHNALHIDVDAARAAGLEMSSRRAC</sequence>